<feature type="compositionally biased region" description="Basic residues" evidence="1">
    <location>
        <begin position="136"/>
        <end position="147"/>
    </location>
</feature>
<dbReference type="AlphaFoldDB" id="A0A0H5QSM2"/>
<accession>A0A0H5QSM2</accession>
<name>A0A0H5QSM2_9EUKA</name>
<dbReference type="EMBL" id="HACM01004235">
    <property type="protein sequence ID" value="CRZ04677.1"/>
    <property type="molecule type" value="Transcribed_RNA"/>
</dbReference>
<reference evidence="2" key="1">
    <citation type="submission" date="2015-04" db="EMBL/GenBank/DDBJ databases">
        <title>The genome sequence of the plant pathogenic Rhizarian Plasmodiophora brassicae reveals insights in its biotrophic life cycle and the origin of chitin synthesis.</title>
        <authorList>
            <person name="Schwelm A."/>
            <person name="Fogelqvist J."/>
            <person name="Knaust A."/>
            <person name="Julke S."/>
            <person name="Lilja T."/>
            <person name="Dhandapani V."/>
            <person name="Bonilla-Rosso G."/>
            <person name="Karlsson M."/>
            <person name="Shevchenko A."/>
            <person name="Choi S.R."/>
            <person name="Kim H.G."/>
            <person name="Park J.Y."/>
            <person name="Lim Y.P."/>
            <person name="Ludwig-Muller J."/>
            <person name="Dixelius C."/>
        </authorList>
    </citation>
    <scope>NUCLEOTIDE SEQUENCE</scope>
    <source>
        <tissue evidence="2">Potato root galls</tissue>
    </source>
</reference>
<proteinExistence type="predicted"/>
<sequence length="147" mass="17222">MFSFTCKHGVVGDTWNGKRHNTQRQRNSIEPQQIEHQNDVVNPPLRKPEINIRKFQGRLKPALCLKTNKNEQQFLVDHNHIDQRHRRKFQTTEPRKIAAAKAHRGSPSAGSSSTPHRWQLHVWPTRRPEAGVGPRPWRRHRRTLSTT</sequence>
<feature type="region of interest" description="Disordered" evidence="1">
    <location>
        <begin position="84"/>
        <end position="147"/>
    </location>
</feature>
<feature type="non-terminal residue" evidence="2">
    <location>
        <position position="147"/>
    </location>
</feature>
<evidence type="ECO:0000256" key="1">
    <source>
        <dbReference type="SAM" id="MobiDB-lite"/>
    </source>
</evidence>
<organism evidence="2">
    <name type="scientific">Spongospora subterranea</name>
    <dbReference type="NCBI Taxonomy" id="70186"/>
    <lineage>
        <taxon>Eukaryota</taxon>
        <taxon>Sar</taxon>
        <taxon>Rhizaria</taxon>
        <taxon>Endomyxa</taxon>
        <taxon>Phytomyxea</taxon>
        <taxon>Plasmodiophorida</taxon>
        <taxon>Plasmodiophoridae</taxon>
        <taxon>Spongospora</taxon>
    </lineage>
</organism>
<evidence type="ECO:0000313" key="2">
    <source>
        <dbReference type="EMBL" id="CRZ04677.1"/>
    </source>
</evidence>
<protein>
    <submittedName>
        <fullName evidence="2">Uncharacterized protein</fullName>
    </submittedName>
</protein>
<feature type="compositionally biased region" description="Polar residues" evidence="1">
    <location>
        <begin position="24"/>
        <end position="35"/>
    </location>
</feature>
<feature type="region of interest" description="Disordered" evidence="1">
    <location>
        <begin position="15"/>
        <end position="44"/>
    </location>
</feature>